<evidence type="ECO:0000313" key="1">
    <source>
        <dbReference type="EMBL" id="GAL68569.1"/>
    </source>
</evidence>
<dbReference type="Proteomes" id="UP000029641">
    <property type="component" value="Unassembled WGS sequence"/>
</dbReference>
<protein>
    <submittedName>
        <fullName evidence="1">Uncharacterized protein</fullName>
    </submittedName>
</protein>
<keyword evidence="4" id="KW-1185">Reference proteome</keyword>
<accession>A0A090VZA5</accession>
<sequence>MFGFIFIVVLYSFYSVYLKSFFMLNTFTMAIMAANTSNKWINNPNS</sequence>
<name>A0A090VZA5_9FLAO</name>
<gene>
    <name evidence="1" type="ORF">JCM19301_11</name>
    <name evidence="2" type="ORF">JCM19538_628</name>
</gene>
<dbReference type="AlphaFoldDB" id="A0A090VZA5"/>
<dbReference type="EMBL" id="BBNR01000022">
    <property type="protein sequence ID" value="GAL68569.1"/>
    <property type="molecule type" value="Genomic_DNA"/>
</dbReference>
<evidence type="ECO:0000313" key="3">
    <source>
        <dbReference type="Proteomes" id="UP000029641"/>
    </source>
</evidence>
<evidence type="ECO:0000313" key="2">
    <source>
        <dbReference type="EMBL" id="GAL90161.1"/>
    </source>
</evidence>
<comment type="caution">
    <text evidence="1">The sequence shown here is derived from an EMBL/GenBank/DDBJ whole genome shotgun (WGS) entry which is preliminary data.</text>
</comment>
<reference evidence="4" key="1">
    <citation type="journal article" date="2014" name="Genome Announc.">
        <title>Draft Genome Sequence of Marine Flavobacterium Jejuia pallidilutea Strain 11shimoA1 and Pigmentation Mutants.</title>
        <authorList>
            <person name="Takatani N."/>
            <person name="Nakanishi M."/>
            <person name="Meirelles P."/>
            <person name="Mino S."/>
            <person name="Suda W."/>
            <person name="Oshima K."/>
            <person name="Hattori M."/>
            <person name="Ohkuma M."/>
            <person name="Hosokawa M."/>
            <person name="Miyashita K."/>
            <person name="Thompson F.L."/>
            <person name="Niwa A."/>
            <person name="Sawabe T."/>
            <person name="Sawabe T."/>
        </authorList>
    </citation>
    <scope>NUCLEOTIDE SEQUENCE [LARGE SCALE GENOMIC DNA]</scope>
    <source>
        <strain evidence="4">JCM 19538</strain>
    </source>
</reference>
<evidence type="ECO:0000313" key="4">
    <source>
        <dbReference type="Proteomes" id="UP000030184"/>
    </source>
</evidence>
<dbReference type="EMBL" id="BBNY01000070">
    <property type="protein sequence ID" value="GAL90161.1"/>
    <property type="molecule type" value="Genomic_DNA"/>
</dbReference>
<proteinExistence type="predicted"/>
<dbReference type="Proteomes" id="UP000030184">
    <property type="component" value="Unassembled WGS sequence"/>
</dbReference>
<organism evidence="1 3">
    <name type="scientific">Jejuia pallidilutea</name>
    <dbReference type="NCBI Taxonomy" id="504487"/>
    <lineage>
        <taxon>Bacteria</taxon>
        <taxon>Pseudomonadati</taxon>
        <taxon>Bacteroidota</taxon>
        <taxon>Flavobacteriia</taxon>
        <taxon>Flavobacteriales</taxon>
        <taxon>Flavobacteriaceae</taxon>
        <taxon>Jejuia</taxon>
    </lineage>
</organism>